<name>A0A9D1WNR1_9GAMM</name>
<evidence type="ECO:0000256" key="4">
    <source>
        <dbReference type="ARBA" id="ARBA00025742"/>
    </source>
</evidence>
<dbReference type="InterPro" id="IPR029052">
    <property type="entry name" value="Metallo-depent_PP-like"/>
</dbReference>
<dbReference type="GO" id="GO:0004112">
    <property type="term" value="F:cyclic-nucleotide phosphodiesterase activity"/>
    <property type="evidence" value="ECO:0007669"/>
    <property type="project" value="InterPro"/>
</dbReference>
<organism evidence="6 7">
    <name type="scientific">Candidatus Halomonas stercoripullorum</name>
    <dbReference type="NCBI Taxonomy" id="2838617"/>
    <lineage>
        <taxon>Bacteria</taxon>
        <taxon>Pseudomonadati</taxon>
        <taxon>Pseudomonadota</taxon>
        <taxon>Gammaproteobacteria</taxon>
        <taxon>Oceanospirillales</taxon>
        <taxon>Halomonadaceae</taxon>
        <taxon>Halomonas</taxon>
    </lineage>
</organism>
<gene>
    <name evidence="6" type="ORF">H9854_09700</name>
</gene>
<keyword evidence="3" id="KW-0408">Iron</keyword>
<dbReference type="SUPFAM" id="SSF56300">
    <property type="entry name" value="Metallo-dependent phosphatases"/>
    <property type="match status" value="1"/>
</dbReference>
<dbReference type="AlphaFoldDB" id="A0A9D1WNR1"/>
<evidence type="ECO:0000313" key="7">
    <source>
        <dbReference type="Proteomes" id="UP000824248"/>
    </source>
</evidence>
<dbReference type="PANTHER" id="PTHR42988">
    <property type="entry name" value="PHOSPHOHYDROLASE"/>
    <property type="match status" value="1"/>
</dbReference>
<dbReference type="GO" id="GO:0046872">
    <property type="term" value="F:metal ion binding"/>
    <property type="evidence" value="ECO:0007669"/>
    <property type="project" value="UniProtKB-KW"/>
</dbReference>
<reference evidence="6" key="2">
    <citation type="submission" date="2021-04" db="EMBL/GenBank/DDBJ databases">
        <authorList>
            <person name="Gilroy R."/>
        </authorList>
    </citation>
    <scope>NUCLEOTIDE SEQUENCE</scope>
    <source>
        <strain evidence="6">1193</strain>
    </source>
</reference>
<evidence type="ECO:0000256" key="1">
    <source>
        <dbReference type="ARBA" id="ARBA00022723"/>
    </source>
</evidence>
<proteinExistence type="inferred from homology"/>
<protein>
    <submittedName>
        <fullName evidence="6">Phosphodiesterase</fullName>
    </submittedName>
</protein>
<reference evidence="6" key="1">
    <citation type="journal article" date="2021" name="PeerJ">
        <title>Extensive microbial diversity within the chicken gut microbiome revealed by metagenomics and culture.</title>
        <authorList>
            <person name="Gilroy R."/>
            <person name="Ravi A."/>
            <person name="Getino M."/>
            <person name="Pursley I."/>
            <person name="Horton D.L."/>
            <person name="Alikhan N.F."/>
            <person name="Baker D."/>
            <person name="Gharbi K."/>
            <person name="Hall N."/>
            <person name="Watson M."/>
            <person name="Adriaenssens E.M."/>
            <person name="Foster-Nyarko E."/>
            <person name="Jarju S."/>
            <person name="Secka A."/>
            <person name="Antonio M."/>
            <person name="Oren A."/>
            <person name="Chaudhuri R.R."/>
            <person name="La Ragione R."/>
            <person name="Hildebrand F."/>
            <person name="Pallen M.J."/>
        </authorList>
    </citation>
    <scope>NUCLEOTIDE SEQUENCE</scope>
    <source>
        <strain evidence="6">1193</strain>
    </source>
</reference>
<dbReference type="InterPro" id="IPR050884">
    <property type="entry name" value="CNP_phosphodiesterase-III"/>
</dbReference>
<dbReference type="InterPro" id="IPR026575">
    <property type="entry name" value="GpdQ/CpdA-like"/>
</dbReference>
<comment type="similarity">
    <text evidence="4">Belongs to the cyclic nucleotide phosphodiesterase class-III family.</text>
</comment>
<dbReference type="InterPro" id="IPR004843">
    <property type="entry name" value="Calcineurin-like_PHP"/>
</dbReference>
<evidence type="ECO:0000256" key="3">
    <source>
        <dbReference type="ARBA" id="ARBA00023004"/>
    </source>
</evidence>
<dbReference type="EMBL" id="DXFC01000289">
    <property type="protein sequence ID" value="HIX62491.1"/>
    <property type="molecule type" value="Genomic_DNA"/>
</dbReference>
<evidence type="ECO:0000313" key="6">
    <source>
        <dbReference type="EMBL" id="HIX62491.1"/>
    </source>
</evidence>
<feature type="domain" description="Calcineurin-like phosphoesterase" evidence="5">
    <location>
        <begin position="1"/>
        <end position="183"/>
    </location>
</feature>
<dbReference type="Pfam" id="PF00149">
    <property type="entry name" value="Metallophos"/>
    <property type="match status" value="1"/>
</dbReference>
<comment type="caution">
    <text evidence="6">The sequence shown here is derived from an EMBL/GenBank/DDBJ whole genome shotgun (WGS) entry which is preliminary data.</text>
</comment>
<dbReference type="Gene3D" id="3.60.21.10">
    <property type="match status" value="1"/>
</dbReference>
<accession>A0A9D1WNR1</accession>
<evidence type="ECO:0000256" key="2">
    <source>
        <dbReference type="ARBA" id="ARBA00022801"/>
    </source>
</evidence>
<keyword evidence="1" id="KW-0479">Metal-binding</keyword>
<dbReference type="PANTHER" id="PTHR42988:SF2">
    <property type="entry name" value="CYCLIC NUCLEOTIDE PHOSPHODIESTERASE CBUA0032-RELATED"/>
    <property type="match status" value="1"/>
</dbReference>
<keyword evidence="2" id="KW-0378">Hydrolase</keyword>
<evidence type="ECO:0000259" key="5">
    <source>
        <dbReference type="Pfam" id="PF00149"/>
    </source>
</evidence>
<sequence length="255" mass="27991">MRLIQITDCHLEADPEARSRCGVPLRQLEAVVAAVRAAQPDVVIMTGDISNDGSTASYQHAQQVLAALECPWFWFGGNHDQPAQMRDIHPVQEVIELGGWRLVVADTYAAGFAHGELGEARISELTARLAEDERPTLLAMHHPPLAVGSAWLDGIGLKDSEALWQALAPFAQVKAILCGHIHQAFVGRRQLDLGEVMVYGCPATADQFLPGVQDFAVDEALGPGFRIVDLTDDTWSTWVERVEIGEFESKTERME</sequence>
<dbReference type="CDD" id="cd07402">
    <property type="entry name" value="MPP_GpdQ"/>
    <property type="match status" value="1"/>
</dbReference>
<dbReference type="Proteomes" id="UP000824248">
    <property type="component" value="Unassembled WGS sequence"/>
</dbReference>